<organism evidence="1 2">
    <name type="scientific">Macaca fascicularis</name>
    <name type="common">Crab-eating macaque</name>
    <name type="synonym">Cynomolgus monkey</name>
    <dbReference type="NCBI Taxonomy" id="9541"/>
    <lineage>
        <taxon>Eukaryota</taxon>
        <taxon>Metazoa</taxon>
        <taxon>Chordata</taxon>
        <taxon>Craniata</taxon>
        <taxon>Vertebrata</taxon>
        <taxon>Euteleostomi</taxon>
        <taxon>Mammalia</taxon>
        <taxon>Eutheria</taxon>
        <taxon>Euarchontoglires</taxon>
        <taxon>Primates</taxon>
        <taxon>Haplorrhini</taxon>
        <taxon>Catarrhini</taxon>
        <taxon>Cercopithecidae</taxon>
        <taxon>Cercopithecinae</taxon>
        <taxon>Macaca</taxon>
    </lineage>
</organism>
<accession>A0A7N9CXB0</accession>
<dbReference type="GeneTree" id="ENSGT00940000161627"/>
<sequence>GLYPAHSFSQIPHLPSQSYFPCFKTENSVAFRASEATLLFFFFFFETESCFVAQAGVQWHDLGSLQPPLPRFKRFSCLSLLSSWDYKHMPPGPANFCIVGRDGVSPCWPAWSRTPDLR</sequence>
<dbReference type="AlphaFoldDB" id="A0A7N9CXB0"/>
<dbReference type="Ensembl" id="ENSMFAT00000096965.1">
    <property type="protein sequence ID" value="ENSMFAP00000058204.1"/>
    <property type="gene ID" value="ENSMFAG00000058462.1"/>
</dbReference>
<keyword evidence="2" id="KW-1185">Reference proteome</keyword>
<name>A0A7N9CXB0_MACFA</name>
<reference evidence="1" key="3">
    <citation type="submission" date="2025-09" db="UniProtKB">
        <authorList>
            <consortium name="Ensembl"/>
        </authorList>
    </citation>
    <scope>IDENTIFICATION</scope>
</reference>
<evidence type="ECO:0000313" key="2">
    <source>
        <dbReference type="Proteomes" id="UP000233100"/>
    </source>
</evidence>
<evidence type="ECO:0000313" key="1">
    <source>
        <dbReference type="Ensembl" id="ENSMFAP00000058204.1"/>
    </source>
</evidence>
<reference evidence="1" key="2">
    <citation type="submission" date="2025-08" db="UniProtKB">
        <authorList>
            <consortium name="Ensembl"/>
        </authorList>
    </citation>
    <scope>IDENTIFICATION</scope>
</reference>
<proteinExistence type="predicted"/>
<reference evidence="1 2" key="1">
    <citation type="submission" date="2013-03" db="EMBL/GenBank/DDBJ databases">
        <authorList>
            <person name="Warren W."/>
            <person name="Wilson R.K."/>
        </authorList>
    </citation>
    <scope>NUCLEOTIDE SEQUENCE</scope>
</reference>
<dbReference type="Proteomes" id="UP000233100">
    <property type="component" value="Chromosome 1"/>
</dbReference>
<protein>
    <submittedName>
        <fullName evidence="1">Uncharacterized protein</fullName>
    </submittedName>
</protein>
<dbReference type="PANTHER" id="PTHR46254">
    <property type="entry name" value="PROTEIN GVQW1-RELATED"/>
    <property type="match status" value="1"/>
</dbReference>